<evidence type="ECO:0000313" key="11">
    <source>
        <dbReference type="Proteomes" id="UP001168552"/>
    </source>
</evidence>
<feature type="transmembrane region" description="Helical" evidence="8">
    <location>
        <begin position="77"/>
        <end position="94"/>
    </location>
</feature>
<protein>
    <submittedName>
        <fullName evidence="10">Lycopene cyclase domain-containing protein</fullName>
    </submittedName>
</protein>
<evidence type="ECO:0000256" key="7">
    <source>
        <dbReference type="ARBA" id="ARBA00023235"/>
    </source>
</evidence>
<dbReference type="InterPro" id="IPR017825">
    <property type="entry name" value="Lycopene_cyclase_dom"/>
</dbReference>
<keyword evidence="11" id="KW-1185">Reference proteome</keyword>
<evidence type="ECO:0000259" key="9">
    <source>
        <dbReference type="Pfam" id="PF18916"/>
    </source>
</evidence>
<evidence type="ECO:0000256" key="8">
    <source>
        <dbReference type="SAM" id="Phobius"/>
    </source>
</evidence>
<feature type="transmembrane region" description="Helical" evidence="8">
    <location>
        <begin position="33"/>
        <end position="57"/>
    </location>
</feature>
<feature type="transmembrane region" description="Helical" evidence="8">
    <location>
        <begin position="129"/>
        <end position="146"/>
    </location>
</feature>
<feature type="transmembrane region" description="Helical" evidence="8">
    <location>
        <begin position="158"/>
        <end position="182"/>
    </location>
</feature>
<keyword evidence="3 8" id="KW-0812">Transmembrane</keyword>
<feature type="domain" description="Lycopene cyclase" evidence="9">
    <location>
        <begin position="2"/>
        <end position="94"/>
    </location>
</feature>
<evidence type="ECO:0000313" key="10">
    <source>
        <dbReference type="EMBL" id="MDN4165522.1"/>
    </source>
</evidence>
<feature type="transmembrane region" description="Helical" evidence="8">
    <location>
        <begin position="6"/>
        <end position="21"/>
    </location>
</feature>
<dbReference type="RefSeq" id="WP_320004055.1">
    <property type="nucleotide sequence ID" value="NZ_JAUHJS010000004.1"/>
</dbReference>
<keyword evidence="5 8" id="KW-1133">Transmembrane helix</keyword>
<dbReference type="Proteomes" id="UP001168552">
    <property type="component" value="Unassembled WGS sequence"/>
</dbReference>
<dbReference type="NCBIfam" id="TIGR03462">
    <property type="entry name" value="CarR_dom_SF"/>
    <property type="match status" value="2"/>
</dbReference>
<feature type="domain" description="Lycopene cyclase" evidence="9">
    <location>
        <begin position="128"/>
        <end position="218"/>
    </location>
</feature>
<sequence>MKTYLLLNIGTVIFPLLLSFDKKVHYVGKWKNLSLAILLTLIVFVVWDVFFTYYGIWSFNEEHLIGVNIINLPLEEWLFFITVPFASVFIYECLKAYFPKLEFAKPALTISRFLIPFFLMLGVLNWGQWYTSINFLVAAVTLYLHVQYFNSEYLSKFYLAYLIHLIPFGLVNGVLTALPVVIYNDAENYGIRLGTIPLEDTVYSFTLLLMNISFFEYFTSKQKASATQTTPS</sequence>
<dbReference type="Pfam" id="PF18916">
    <property type="entry name" value="Lycopene_cyc"/>
    <property type="match status" value="2"/>
</dbReference>
<feature type="transmembrane region" description="Helical" evidence="8">
    <location>
        <begin position="202"/>
        <end position="219"/>
    </location>
</feature>
<keyword evidence="6 8" id="KW-0472">Membrane</keyword>
<evidence type="ECO:0000256" key="3">
    <source>
        <dbReference type="ARBA" id="ARBA00022692"/>
    </source>
</evidence>
<evidence type="ECO:0000256" key="5">
    <source>
        <dbReference type="ARBA" id="ARBA00022989"/>
    </source>
</evidence>
<proteinExistence type="predicted"/>
<dbReference type="EMBL" id="JAUHJS010000004">
    <property type="protein sequence ID" value="MDN4165522.1"/>
    <property type="molecule type" value="Genomic_DNA"/>
</dbReference>
<gene>
    <name evidence="10" type="ORF">QWY31_08420</name>
</gene>
<name>A0ABT8F4X7_9BACT</name>
<evidence type="ECO:0000256" key="6">
    <source>
        <dbReference type="ARBA" id="ARBA00023136"/>
    </source>
</evidence>
<accession>A0ABT8F4X7</accession>
<evidence type="ECO:0000256" key="4">
    <source>
        <dbReference type="ARBA" id="ARBA00022746"/>
    </source>
</evidence>
<keyword evidence="4" id="KW-0125">Carotenoid biosynthesis</keyword>
<reference evidence="10" key="1">
    <citation type="submission" date="2023-06" db="EMBL/GenBank/DDBJ databases">
        <title>Cytophagales bacterium Strain LB-30, isolated from soil.</title>
        <authorList>
            <person name="Liu B."/>
        </authorList>
    </citation>
    <scope>NUCLEOTIDE SEQUENCE</scope>
    <source>
        <strain evidence="10">LB-30</strain>
    </source>
</reference>
<organism evidence="10 11">
    <name type="scientific">Shiella aurantiaca</name>
    <dbReference type="NCBI Taxonomy" id="3058365"/>
    <lineage>
        <taxon>Bacteria</taxon>
        <taxon>Pseudomonadati</taxon>
        <taxon>Bacteroidota</taxon>
        <taxon>Cytophagia</taxon>
        <taxon>Cytophagales</taxon>
        <taxon>Shiellaceae</taxon>
        <taxon>Shiella</taxon>
    </lineage>
</organism>
<evidence type="ECO:0000256" key="1">
    <source>
        <dbReference type="ARBA" id="ARBA00004141"/>
    </source>
</evidence>
<comment type="pathway">
    <text evidence="2">Carotenoid biosynthesis.</text>
</comment>
<comment type="subcellular location">
    <subcellularLocation>
        <location evidence="1">Membrane</location>
        <topology evidence="1">Multi-pass membrane protein</topology>
    </subcellularLocation>
</comment>
<evidence type="ECO:0000256" key="2">
    <source>
        <dbReference type="ARBA" id="ARBA00004829"/>
    </source>
</evidence>
<keyword evidence="7" id="KW-0413">Isomerase</keyword>
<comment type="caution">
    <text evidence="10">The sequence shown here is derived from an EMBL/GenBank/DDBJ whole genome shotgun (WGS) entry which is preliminary data.</text>
</comment>